<dbReference type="AlphaFoldDB" id="A0A1G2A5R4"/>
<sequence length="84" mass="9525">MFNRLFVLLIFVFIGILGALVFAFGEEFAEKILPIFLIAIVLVYIFLSWYLGYFFSTQKPPLELVIAAAVGIVIAFMSGYYMGR</sequence>
<keyword evidence="1" id="KW-1133">Transmembrane helix</keyword>
<feature type="transmembrane region" description="Helical" evidence="1">
    <location>
        <begin position="32"/>
        <end position="52"/>
    </location>
</feature>
<organism evidence="2 3">
    <name type="scientific">Candidatus Jacksonbacteria bacterium RIFCSPLOWO2_02_FULL_44_20</name>
    <dbReference type="NCBI Taxonomy" id="1798460"/>
    <lineage>
        <taxon>Bacteria</taxon>
        <taxon>Candidatus Jacksoniibacteriota</taxon>
    </lineage>
</organism>
<proteinExistence type="predicted"/>
<feature type="transmembrane region" description="Helical" evidence="1">
    <location>
        <begin position="6"/>
        <end position="25"/>
    </location>
</feature>
<evidence type="ECO:0000313" key="3">
    <source>
        <dbReference type="Proteomes" id="UP000178315"/>
    </source>
</evidence>
<evidence type="ECO:0000256" key="1">
    <source>
        <dbReference type="SAM" id="Phobius"/>
    </source>
</evidence>
<gene>
    <name evidence="2" type="ORF">A3H61_05485</name>
</gene>
<dbReference type="EMBL" id="MHJU01000041">
    <property type="protein sequence ID" value="OGY72208.1"/>
    <property type="molecule type" value="Genomic_DNA"/>
</dbReference>
<evidence type="ECO:0000313" key="2">
    <source>
        <dbReference type="EMBL" id="OGY72208.1"/>
    </source>
</evidence>
<dbReference type="Proteomes" id="UP000178315">
    <property type="component" value="Unassembled WGS sequence"/>
</dbReference>
<accession>A0A1G2A5R4</accession>
<keyword evidence="1" id="KW-0472">Membrane</keyword>
<name>A0A1G2A5R4_9BACT</name>
<comment type="caution">
    <text evidence="2">The sequence shown here is derived from an EMBL/GenBank/DDBJ whole genome shotgun (WGS) entry which is preliminary data.</text>
</comment>
<keyword evidence="1" id="KW-0812">Transmembrane</keyword>
<reference evidence="2 3" key="1">
    <citation type="journal article" date="2016" name="Nat. Commun.">
        <title>Thousands of microbial genomes shed light on interconnected biogeochemical processes in an aquifer system.</title>
        <authorList>
            <person name="Anantharaman K."/>
            <person name="Brown C.T."/>
            <person name="Hug L.A."/>
            <person name="Sharon I."/>
            <person name="Castelle C.J."/>
            <person name="Probst A.J."/>
            <person name="Thomas B.C."/>
            <person name="Singh A."/>
            <person name="Wilkins M.J."/>
            <person name="Karaoz U."/>
            <person name="Brodie E.L."/>
            <person name="Williams K.H."/>
            <person name="Hubbard S.S."/>
            <person name="Banfield J.F."/>
        </authorList>
    </citation>
    <scope>NUCLEOTIDE SEQUENCE [LARGE SCALE GENOMIC DNA]</scope>
</reference>
<protein>
    <submittedName>
        <fullName evidence="2">Uncharacterized protein</fullName>
    </submittedName>
</protein>
<feature type="transmembrane region" description="Helical" evidence="1">
    <location>
        <begin position="64"/>
        <end position="83"/>
    </location>
</feature>